<feature type="region of interest" description="Disordered" evidence="1">
    <location>
        <begin position="18"/>
        <end position="59"/>
    </location>
</feature>
<feature type="region of interest" description="Disordered" evidence="1">
    <location>
        <begin position="525"/>
        <end position="565"/>
    </location>
</feature>
<dbReference type="CDD" id="cd01040">
    <property type="entry name" value="Mb-like"/>
    <property type="match status" value="1"/>
</dbReference>
<feature type="compositionally biased region" description="Polar residues" evidence="1">
    <location>
        <begin position="483"/>
        <end position="494"/>
    </location>
</feature>
<dbReference type="AlphaFoldDB" id="A0A8H6F0R5"/>
<feature type="domain" description="Globin" evidence="2">
    <location>
        <begin position="306"/>
        <end position="431"/>
    </location>
</feature>
<dbReference type="EMBL" id="JABWAD010000062">
    <property type="protein sequence ID" value="KAF6061924.1"/>
    <property type="molecule type" value="Genomic_DNA"/>
</dbReference>
<reference evidence="3 4" key="1">
    <citation type="submission" date="2020-03" db="EMBL/GenBank/DDBJ databases">
        <title>FDA dAtabase for Regulatory Grade micrObial Sequences (FDA-ARGOS): Supporting development and validation of Infectious Disease Dx tests.</title>
        <authorList>
            <person name="Campos J."/>
            <person name="Goldberg B."/>
            <person name="Tallon L."/>
            <person name="Sadzewicz L."/>
            <person name="Vavikolanu K."/>
            <person name="Mehta A."/>
            <person name="Aluvathingal J."/>
            <person name="Nadendla S."/>
            <person name="Nandy P."/>
            <person name="Geyer C."/>
            <person name="Yan Y."/>
            <person name="Sichtig H."/>
        </authorList>
    </citation>
    <scope>NUCLEOTIDE SEQUENCE [LARGE SCALE GENOMIC DNA]</scope>
    <source>
        <strain evidence="3 4">FDAARGOS_656</strain>
    </source>
</reference>
<dbReference type="Pfam" id="PF00042">
    <property type="entry name" value="Globin"/>
    <property type="match status" value="1"/>
</dbReference>
<dbReference type="GO" id="GO:0020037">
    <property type="term" value="F:heme binding"/>
    <property type="evidence" value="ECO:0007669"/>
    <property type="project" value="InterPro"/>
</dbReference>
<accession>A0A8H6F0R5</accession>
<dbReference type="GO" id="GO:0008941">
    <property type="term" value="F:nitric oxide dioxygenase NAD(P)H activity"/>
    <property type="evidence" value="ECO:0007669"/>
    <property type="project" value="TreeGrafter"/>
</dbReference>
<evidence type="ECO:0000256" key="1">
    <source>
        <dbReference type="SAM" id="MobiDB-lite"/>
    </source>
</evidence>
<dbReference type="GO" id="GO:0071500">
    <property type="term" value="P:cellular response to nitrosative stress"/>
    <property type="evidence" value="ECO:0007669"/>
    <property type="project" value="TreeGrafter"/>
</dbReference>
<dbReference type="PROSITE" id="PS01033">
    <property type="entry name" value="GLOBIN"/>
    <property type="match status" value="1"/>
</dbReference>
<dbReference type="GO" id="GO:0046210">
    <property type="term" value="P:nitric oxide catabolic process"/>
    <property type="evidence" value="ECO:0007669"/>
    <property type="project" value="TreeGrafter"/>
</dbReference>
<evidence type="ECO:0000313" key="3">
    <source>
        <dbReference type="EMBL" id="KAF6061924.1"/>
    </source>
</evidence>
<dbReference type="Proteomes" id="UP000536275">
    <property type="component" value="Unassembled WGS sequence"/>
</dbReference>
<dbReference type="PANTHER" id="PTHR43396">
    <property type="entry name" value="FLAVOHEMOPROTEIN"/>
    <property type="match status" value="1"/>
</dbReference>
<feature type="compositionally biased region" description="Polar residues" evidence="1">
    <location>
        <begin position="525"/>
        <end position="534"/>
    </location>
</feature>
<evidence type="ECO:0000259" key="2">
    <source>
        <dbReference type="PROSITE" id="PS01033"/>
    </source>
</evidence>
<comment type="caution">
    <text evidence="3">The sequence shown here is derived from an EMBL/GenBank/DDBJ whole genome shotgun (WGS) entry which is preliminary data.</text>
</comment>
<dbReference type="SUPFAM" id="SSF46458">
    <property type="entry name" value="Globin-like"/>
    <property type="match status" value="1"/>
</dbReference>
<dbReference type="GO" id="GO:0071949">
    <property type="term" value="F:FAD binding"/>
    <property type="evidence" value="ECO:0007669"/>
    <property type="project" value="TreeGrafter"/>
</dbReference>
<dbReference type="InterPro" id="IPR012292">
    <property type="entry name" value="Globin/Proto"/>
</dbReference>
<dbReference type="InterPro" id="IPR009050">
    <property type="entry name" value="Globin-like_sf"/>
</dbReference>
<dbReference type="InterPro" id="IPR044399">
    <property type="entry name" value="Mb-like_M"/>
</dbReference>
<dbReference type="PANTHER" id="PTHR43396:SF6">
    <property type="entry name" value="ABL201WP"/>
    <property type="match status" value="1"/>
</dbReference>
<feature type="compositionally biased region" description="Basic residues" evidence="1">
    <location>
        <begin position="548"/>
        <end position="559"/>
    </location>
</feature>
<proteinExistence type="predicted"/>
<feature type="region of interest" description="Disordered" evidence="1">
    <location>
        <begin position="92"/>
        <end position="119"/>
    </location>
</feature>
<dbReference type="InterPro" id="IPR000971">
    <property type="entry name" value="Globin"/>
</dbReference>
<feature type="compositionally biased region" description="Low complexity" evidence="1">
    <location>
        <begin position="40"/>
        <end position="59"/>
    </location>
</feature>
<feature type="compositionally biased region" description="Polar residues" evidence="1">
    <location>
        <begin position="18"/>
        <end position="39"/>
    </location>
</feature>
<organism evidence="3 4">
    <name type="scientific">Candida albicans</name>
    <name type="common">Yeast</name>
    <dbReference type="NCBI Taxonomy" id="5476"/>
    <lineage>
        <taxon>Eukaryota</taxon>
        <taxon>Fungi</taxon>
        <taxon>Dikarya</taxon>
        <taxon>Ascomycota</taxon>
        <taxon>Saccharomycotina</taxon>
        <taxon>Pichiomycetes</taxon>
        <taxon>Debaryomycetaceae</taxon>
        <taxon>Candida/Lodderomyces clade</taxon>
        <taxon>Candida</taxon>
    </lineage>
</organism>
<feature type="region of interest" description="Disordered" evidence="1">
    <location>
        <begin position="483"/>
        <end position="510"/>
    </location>
</feature>
<feature type="compositionally biased region" description="Low complexity" evidence="1">
    <location>
        <begin position="535"/>
        <end position="547"/>
    </location>
</feature>
<dbReference type="Gene3D" id="1.10.490.10">
    <property type="entry name" value="Globins"/>
    <property type="match status" value="1"/>
</dbReference>
<name>A0A8H6F0R5_CANAX</name>
<gene>
    <name evidence="3" type="ORF">FOB64_006419</name>
</gene>
<sequence length="565" mass="63501">MSTTFRYFAASDFHQPLGSNKNNVFGRNNSTVSSTNSLMSNNSDTNTAATTATSGSTTNNVKRMHSSLISKYNSNRSTIFTNDTDSISSSMSYDNNSTLASSVSPNSPANHHSGKHQHQLPSYMMNKSPQYIHQSTSRHSNLNHTNNLLHNTHSNHSQHSQHQHILNEDLVTLNSSMDNLEDGFYKLIRLDTRISFESYYVEQKQEQYKVKLQLNKHQIDLLRYTWNQMLLEESNEDEIFDDGGIDNYDLDEEGNIEENINAYYANNDSIPGAFPTGYNNSRRRIIKRKSSRNVNGSGSTNTNTNTMTRLDSTTIASSLFCRQLYFNLLSKDPTLEKMFPSIKHQAANMAGILSLTISQLENLSILDEYLAKLGKLHSRVLNIEEAHFKLMGEAFVQTFQERFGSKFTKELENLWIKLYLYIANTLLQTGIDPVLKLTRYESNGSFTTSTNIDLTNGDSILLDDTDTDNDNVSVSNILDPKHQQQQYGGSSFNQDDNDNNNDGGVHPSTNTVVLTKSNISIIESVSPHHQQQKNSSGSSAATPTAPSKKSKFSIRKKKKENCVVM</sequence>
<feature type="compositionally biased region" description="Polar residues" evidence="1">
    <location>
        <begin position="99"/>
        <end position="110"/>
    </location>
</feature>
<protein>
    <submittedName>
        <fullName evidence="3">Globin family protein</fullName>
    </submittedName>
</protein>
<evidence type="ECO:0000313" key="4">
    <source>
        <dbReference type="Proteomes" id="UP000536275"/>
    </source>
</evidence>
<dbReference type="GO" id="GO:0019825">
    <property type="term" value="F:oxygen binding"/>
    <property type="evidence" value="ECO:0007669"/>
    <property type="project" value="InterPro"/>
</dbReference>